<dbReference type="Proteomes" id="UP000250434">
    <property type="component" value="Chromosome"/>
</dbReference>
<dbReference type="InterPro" id="IPR026002">
    <property type="entry name" value="ATC_hydrolase-like"/>
</dbReference>
<proteinExistence type="predicted"/>
<gene>
    <name evidence="1" type="ORF">A4R43_24385</name>
</gene>
<dbReference type="Pfam" id="PF14196">
    <property type="entry name" value="ATC_hydrolase"/>
    <property type="match status" value="1"/>
</dbReference>
<dbReference type="EMBL" id="CP015163">
    <property type="protein sequence ID" value="AXB45251.1"/>
    <property type="molecule type" value="Genomic_DNA"/>
</dbReference>
<evidence type="ECO:0000313" key="2">
    <source>
        <dbReference type="Proteomes" id="UP000250434"/>
    </source>
</evidence>
<name>A0A344LB27_9PSEU</name>
<dbReference type="KEGG" id="aab:A4R43_24385"/>
<dbReference type="OrthoDB" id="1094540at2"/>
<dbReference type="AlphaFoldDB" id="A0A344LB27"/>
<evidence type="ECO:0008006" key="3">
    <source>
        <dbReference type="Google" id="ProtNLM"/>
    </source>
</evidence>
<dbReference type="RefSeq" id="WP_113694507.1">
    <property type="nucleotide sequence ID" value="NZ_CP015163.1"/>
</dbReference>
<protein>
    <recommendedName>
        <fullName evidence="3">L-2-amino-thiazoline-4-carboxylic acid hydrolase</fullName>
    </recommendedName>
</protein>
<accession>A0A344LB27</accession>
<reference evidence="1 2" key="1">
    <citation type="submission" date="2016-04" db="EMBL/GenBank/DDBJ databases">
        <title>Complete genome sequence and analysis of deep-sea sediment isolate, Amycolatopsis sp. WP1.</title>
        <authorList>
            <person name="Wang H."/>
            <person name="Chen S."/>
            <person name="Wu Q."/>
        </authorList>
    </citation>
    <scope>NUCLEOTIDE SEQUENCE [LARGE SCALE GENOMIC DNA]</scope>
    <source>
        <strain evidence="1 2">WP1</strain>
    </source>
</reference>
<keyword evidence="2" id="KW-1185">Reference proteome</keyword>
<sequence>MTADLPLPTDDEYVPDAEATAKAVVDSFFDHLAAHVQHDAVPDDFVPRMRAELAELESANAHRVVDQAAAANLRMTLAVVVADRALRPQIGREATLAALRAAFIEPLADIVHDSTRAMLDAAEDPFAAMVASAKAREKHTFGAGFTFDRRADDDQRYHVDVVRCFYYQVLDAHSATDLAPLMCDFDTNWMGAIDPAQHGFRFERATTIGYGGARCPFYWDRVQS</sequence>
<organism evidence="1 2">
    <name type="scientific">Amycolatopsis albispora</name>
    <dbReference type="NCBI Taxonomy" id="1804986"/>
    <lineage>
        <taxon>Bacteria</taxon>
        <taxon>Bacillati</taxon>
        <taxon>Actinomycetota</taxon>
        <taxon>Actinomycetes</taxon>
        <taxon>Pseudonocardiales</taxon>
        <taxon>Pseudonocardiaceae</taxon>
        <taxon>Amycolatopsis</taxon>
    </lineage>
</organism>
<evidence type="ECO:0000313" key="1">
    <source>
        <dbReference type="EMBL" id="AXB45251.1"/>
    </source>
</evidence>